<dbReference type="OrthoDB" id="1780383at2"/>
<dbReference type="Proteomes" id="UP000183180">
    <property type="component" value="Unassembled WGS sequence"/>
</dbReference>
<dbReference type="EMBL" id="FNLM01000037">
    <property type="protein sequence ID" value="SDU87017.1"/>
    <property type="molecule type" value="Genomic_DNA"/>
</dbReference>
<evidence type="ECO:0000313" key="2">
    <source>
        <dbReference type="Proteomes" id="UP000183180"/>
    </source>
</evidence>
<name>A0A1H2M1A1_9ACTN</name>
<sequence length="166" mass="18581">MDDEGNPWMSSRSKMSADLKFDAAMASVLSWKACLDARKSGLDPSRSECHVASTERVVHDSGDAAEWLPVLTAVWMLRSRESVCCVATLTATPRPEMGKNVRASWQRFQRQSRVNLATKISSSLAERLIPTVLMLAPTRQLMWSAAQRIWRDNRIKGVSLRSTITC</sequence>
<dbReference type="AlphaFoldDB" id="A0A1H2M1A1"/>
<dbReference type="RefSeq" id="WP_139180093.1">
    <property type="nucleotide sequence ID" value="NZ_FNLM01000037.1"/>
</dbReference>
<gene>
    <name evidence="1" type="ORF">SAMN04488548_1372</name>
</gene>
<organism evidence="1 2">
    <name type="scientific">Gordonia westfalica</name>
    <dbReference type="NCBI Taxonomy" id="158898"/>
    <lineage>
        <taxon>Bacteria</taxon>
        <taxon>Bacillati</taxon>
        <taxon>Actinomycetota</taxon>
        <taxon>Actinomycetes</taxon>
        <taxon>Mycobacteriales</taxon>
        <taxon>Gordoniaceae</taxon>
        <taxon>Gordonia</taxon>
    </lineage>
</organism>
<protein>
    <submittedName>
        <fullName evidence="1">Uncharacterized protein</fullName>
    </submittedName>
</protein>
<proteinExistence type="predicted"/>
<reference evidence="1 2" key="1">
    <citation type="submission" date="2016-10" db="EMBL/GenBank/DDBJ databases">
        <authorList>
            <person name="de Groot N.N."/>
        </authorList>
    </citation>
    <scope>NUCLEOTIDE SEQUENCE [LARGE SCALE GENOMIC DNA]</scope>
    <source>
        <strain evidence="1 2">DSM 44215</strain>
    </source>
</reference>
<accession>A0A1H2M1A1</accession>
<evidence type="ECO:0000313" key="1">
    <source>
        <dbReference type="EMBL" id="SDU87017.1"/>
    </source>
</evidence>